<evidence type="ECO:0000256" key="2">
    <source>
        <dbReference type="PROSITE-ProRule" id="PRU00176"/>
    </source>
</evidence>
<feature type="compositionally biased region" description="Basic and acidic residues" evidence="3">
    <location>
        <begin position="633"/>
        <end position="647"/>
    </location>
</feature>
<proteinExistence type="predicted"/>
<organism evidence="5 6">
    <name type="scientific">Daphnia sinensis</name>
    <dbReference type="NCBI Taxonomy" id="1820382"/>
    <lineage>
        <taxon>Eukaryota</taxon>
        <taxon>Metazoa</taxon>
        <taxon>Ecdysozoa</taxon>
        <taxon>Arthropoda</taxon>
        <taxon>Crustacea</taxon>
        <taxon>Branchiopoda</taxon>
        <taxon>Diplostraca</taxon>
        <taxon>Cladocera</taxon>
        <taxon>Anomopoda</taxon>
        <taxon>Daphniidae</taxon>
        <taxon>Daphnia</taxon>
        <taxon>Daphnia similis group</taxon>
    </lineage>
</organism>
<dbReference type="InterPro" id="IPR035979">
    <property type="entry name" value="RBD_domain_sf"/>
</dbReference>
<feature type="compositionally biased region" description="Basic and acidic residues" evidence="3">
    <location>
        <begin position="209"/>
        <end position="228"/>
    </location>
</feature>
<feature type="compositionally biased region" description="Polar residues" evidence="3">
    <location>
        <begin position="623"/>
        <end position="632"/>
    </location>
</feature>
<evidence type="ECO:0000313" key="6">
    <source>
        <dbReference type="Proteomes" id="UP000820818"/>
    </source>
</evidence>
<feature type="compositionally biased region" description="Acidic residues" evidence="3">
    <location>
        <begin position="686"/>
        <end position="696"/>
    </location>
</feature>
<feature type="compositionally biased region" description="Gly residues" evidence="3">
    <location>
        <begin position="552"/>
        <end position="561"/>
    </location>
</feature>
<feature type="compositionally biased region" description="Basic and acidic residues" evidence="3">
    <location>
        <begin position="575"/>
        <end position="606"/>
    </location>
</feature>
<feature type="compositionally biased region" description="Basic and acidic residues" evidence="3">
    <location>
        <begin position="275"/>
        <end position="340"/>
    </location>
</feature>
<accession>A0AAD5PVA9</accession>
<feature type="compositionally biased region" description="Basic and acidic residues" evidence="3">
    <location>
        <begin position="491"/>
        <end position="517"/>
    </location>
</feature>
<keyword evidence="6" id="KW-1185">Reference proteome</keyword>
<protein>
    <recommendedName>
        <fullName evidence="4">RRM domain-containing protein</fullName>
    </recommendedName>
</protein>
<gene>
    <name evidence="5" type="ORF">GHT06_016182</name>
</gene>
<dbReference type="PANTHER" id="PTHR23236:SF2">
    <property type="entry name" value="EUKARYOTIC TRANSLATION INITIATION FACTOR 4B"/>
    <property type="match status" value="1"/>
</dbReference>
<feature type="compositionally biased region" description="Basic and acidic residues" evidence="3">
    <location>
        <begin position="355"/>
        <end position="384"/>
    </location>
</feature>
<dbReference type="GO" id="GO:0003723">
    <property type="term" value="F:RNA binding"/>
    <property type="evidence" value="ECO:0007669"/>
    <property type="project" value="UniProtKB-UniRule"/>
</dbReference>
<evidence type="ECO:0000256" key="3">
    <source>
        <dbReference type="SAM" id="MobiDB-lite"/>
    </source>
</evidence>
<evidence type="ECO:0000259" key="4">
    <source>
        <dbReference type="PROSITE" id="PS50102"/>
    </source>
</evidence>
<dbReference type="PANTHER" id="PTHR23236">
    <property type="entry name" value="EUKARYOTIC TRANSLATION INITIATION FACTOR 4B/4H"/>
    <property type="match status" value="1"/>
</dbReference>
<feature type="compositionally biased region" description="Basic and acidic residues" evidence="3">
    <location>
        <begin position="180"/>
        <end position="198"/>
    </location>
</feature>
<feature type="compositionally biased region" description="Basic and acidic residues" evidence="3">
    <location>
        <begin position="527"/>
        <end position="536"/>
    </location>
</feature>
<dbReference type="FunFam" id="3.30.70.330:FF:000652">
    <property type="entry name" value="Eukaryotic translation initiation factor 4B"/>
    <property type="match status" value="1"/>
</dbReference>
<evidence type="ECO:0000313" key="5">
    <source>
        <dbReference type="EMBL" id="KAI9559393.1"/>
    </source>
</evidence>
<dbReference type="InterPro" id="IPR000504">
    <property type="entry name" value="RRM_dom"/>
</dbReference>
<keyword evidence="1 2" id="KW-0694">RNA-binding</keyword>
<sequence length="696" mass="75497">MAASAKKGKKSKGKVVSLSEFLSEDHGGSRSGEAVVMAPSKSSWADEMEDEAIYKEKLLLPTAPRAARGSDIDESRIPNNAPYTAYIANLPYDIEVEDVSKFFHGLSVKSVRLPREGGDGGRLRGFGYAEFETRQDLVDALTMNELMIKNRKIRVDIASGADGEQEQGAGGMGRGRGRPSRNDEEREDRTPSDWRNAPREAPPPGQDRGGFRGGDRGGGDRMDREPAGERYSSSFNPRERAPGAGLASERSSFGPRRDGPSSSFGGRDGPSSYGGRDRDGPSSYGRDRDGPSSYGRDRDGPSSYGRDRDGPSSYGRDRDGPSSYGRDREGGSSFGRDRDGPSSFSRGRDGPSSFGRDREGASFNRDEMRSERPSAGEPPKERPKLSLKPRTVPLEESSGPVAEATAAVAAPVERPEAAVTTSASIFGAAKPVDTAARERAIEERLKEKQMKEREPPIRGRETDRQDDRNQRDGSHGSGGRSSERPSGGRGRSSEGEKTDDRRDYRNEGDQDHRRPRDGPGYSGDSRPAPRDGDYRPPQRSTANPNEYRPPVGGRGSGGGGSNEYRPPRTSGGAGRDSDRDYRGPAPARDGDYRPPRGGDDSRRENGLSRGGGGAGAYRPPNGSSRGSGPNESSRTRSRDDHEGDRRHAASYANESDEATRLRKLEEPKAPVFENRNKFAFLRAEDEGADESDGRDD</sequence>
<dbReference type="AlphaFoldDB" id="A0AAD5PVA9"/>
<dbReference type="InterPro" id="IPR033107">
    <property type="entry name" value="EIF-4B_RRM"/>
</dbReference>
<dbReference type="Gene3D" id="3.30.70.330">
    <property type="match status" value="1"/>
</dbReference>
<evidence type="ECO:0000256" key="1">
    <source>
        <dbReference type="ARBA" id="ARBA00022884"/>
    </source>
</evidence>
<dbReference type="Pfam" id="PF00076">
    <property type="entry name" value="RRM_1"/>
    <property type="match status" value="1"/>
</dbReference>
<feature type="region of interest" description="Disordered" evidence="3">
    <location>
        <begin position="427"/>
        <end position="696"/>
    </location>
</feature>
<dbReference type="SMART" id="SM00360">
    <property type="entry name" value="RRM"/>
    <property type="match status" value="1"/>
</dbReference>
<comment type="caution">
    <text evidence="5">The sequence shown here is derived from an EMBL/GenBank/DDBJ whole genome shotgun (WGS) entry which is preliminary data.</text>
</comment>
<reference evidence="5 6" key="1">
    <citation type="submission" date="2022-05" db="EMBL/GenBank/DDBJ databases">
        <title>A multi-omics perspective on studying reproductive biology in Daphnia sinensis.</title>
        <authorList>
            <person name="Jia J."/>
        </authorList>
    </citation>
    <scope>NUCLEOTIDE SEQUENCE [LARGE SCALE GENOMIC DNA]</scope>
    <source>
        <strain evidence="5 6">WSL</strain>
    </source>
</reference>
<dbReference type="SUPFAM" id="SSF54928">
    <property type="entry name" value="RNA-binding domain, RBD"/>
    <property type="match status" value="1"/>
</dbReference>
<feature type="compositionally biased region" description="Basic and acidic residues" evidence="3">
    <location>
        <begin position="435"/>
        <end position="474"/>
    </location>
</feature>
<dbReference type="EMBL" id="WJBH02000005">
    <property type="protein sequence ID" value="KAI9559393.1"/>
    <property type="molecule type" value="Genomic_DNA"/>
</dbReference>
<dbReference type="Proteomes" id="UP000820818">
    <property type="component" value="Linkage Group LG5"/>
</dbReference>
<dbReference type="CDD" id="cd12402">
    <property type="entry name" value="RRM_eIF4B"/>
    <property type="match status" value="1"/>
</dbReference>
<feature type="region of interest" description="Disordered" evidence="3">
    <location>
        <begin position="159"/>
        <end position="414"/>
    </location>
</feature>
<name>A0AAD5PVA9_9CRUS</name>
<feature type="compositionally biased region" description="Low complexity" evidence="3">
    <location>
        <begin position="400"/>
        <end position="412"/>
    </location>
</feature>
<feature type="domain" description="RRM" evidence="4">
    <location>
        <begin position="83"/>
        <end position="160"/>
    </location>
</feature>
<dbReference type="PROSITE" id="PS50102">
    <property type="entry name" value="RRM"/>
    <property type="match status" value="1"/>
</dbReference>
<feature type="compositionally biased region" description="Basic and acidic residues" evidence="3">
    <location>
        <begin position="657"/>
        <end position="668"/>
    </location>
</feature>
<dbReference type="InterPro" id="IPR012677">
    <property type="entry name" value="Nucleotide-bd_a/b_plait_sf"/>
</dbReference>